<feature type="transmembrane region" description="Helical" evidence="1">
    <location>
        <begin position="12"/>
        <end position="37"/>
    </location>
</feature>
<proteinExistence type="predicted"/>
<name>A0A8S5MFX9_9CAUD</name>
<keyword evidence="1" id="KW-1133">Transmembrane helix</keyword>
<dbReference type="EMBL" id="BK014896">
    <property type="protein sequence ID" value="DAD81158.1"/>
    <property type="molecule type" value="Genomic_DNA"/>
</dbReference>
<reference evidence="2" key="1">
    <citation type="journal article" date="2021" name="Proc. Natl. Acad. Sci. U.S.A.">
        <title>A Catalog of Tens of Thousands of Viruses from Human Metagenomes Reveals Hidden Associations with Chronic Diseases.</title>
        <authorList>
            <person name="Tisza M.J."/>
            <person name="Buck C.B."/>
        </authorList>
    </citation>
    <scope>NUCLEOTIDE SEQUENCE</scope>
    <source>
        <strain evidence="2">CtLAG1</strain>
    </source>
</reference>
<keyword evidence="1" id="KW-0472">Membrane</keyword>
<protein>
    <submittedName>
        <fullName evidence="2">Uncharacterized protein</fullName>
    </submittedName>
</protein>
<evidence type="ECO:0000313" key="2">
    <source>
        <dbReference type="EMBL" id="DAD81158.1"/>
    </source>
</evidence>
<sequence>MEGTPSKSIDLIRFYFTFFIIISLNSTQSGGVFLLYFKLLESYLDITFR</sequence>
<organism evidence="2">
    <name type="scientific">Siphoviridae sp. ctLAG1</name>
    <dbReference type="NCBI Taxonomy" id="2826248"/>
    <lineage>
        <taxon>Viruses</taxon>
        <taxon>Duplodnaviria</taxon>
        <taxon>Heunggongvirae</taxon>
        <taxon>Uroviricota</taxon>
        <taxon>Caudoviricetes</taxon>
    </lineage>
</organism>
<accession>A0A8S5MFX9</accession>
<keyword evidence="1" id="KW-0812">Transmembrane</keyword>
<evidence type="ECO:0000256" key="1">
    <source>
        <dbReference type="SAM" id="Phobius"/>
    </source>
</evidence>